<sequence length="653" mass="75371">MDRLAELLYQQVFAGKEEDVSPTQLDKYHTDSYSNSLIHQLIYSILTSKSRDTWSKKIDVHDFTESASWNDTLSEISRIRLSGITYGDIMQLFDDVDVSSAENQIERYLEEHDDEELFQSIVVVENSDDNRLDFVETTPYKIHNMVFAKQHCQGFYLLRIQKTVIDFLERQKKSKGTKGASISPKSMARSFASKILKMVRLSNRLRRPVVIKAVGETKQQESRQAPASQKQKPSLLYKIQPYGYYVQANISCSNEIKVSLNQVIETAAEDGKLQRSTLPIQDSSNKAPEMYGFIFDALWSNMDEHFTDLQCKSEHDYESAVDFGNYDRIRTEMIDAIKSSIEKKPCFIPNLDEVIYHLDAKHNGIYDFKVTHRIVMDIGLRPYLRRIAGEILASLECNAMFGNYDVSCLLVTGKFLYKWLEQGSSTYGEYAWSQLQQAINSGLMRRQFRTYLAMEKPMVLDDNDFNYKPLSLQKYRRVFGKQFWLKIEASYIGENLHQLYQDKGDHWTKIPFTNQTDNFLTWTVPLLSIERSECLLEDSFYFIIGSEDYGADEHALFCDMKLLVLSAADLDCIDAALDSRMNVALITYLFSLESSVETIKTRCTFPFEVKIMPCSRSSAIDLKMRMGIDSTAAKDPLEYEHIAYSEKLTLERI</sequence>
<gene>
    <name evidence="1" type="ORF">MUCCIDRAFT_115594</name>
</gene>
<dbReference type="AlphaFoldDB" id="A0A168GVW7"/>
<evidence type="ECO:0000313" key="2">
    <source>
        <dbReference type="Proteomes" id="UP000077051"/>
    </source>
</evidence>
<evidence type="ECO:0000313" key="1">
    <source>
        <dbReference type="EMBL" id="OAC98077.1"/>
    </source>
</evidence>
<proteinExistence type="predicted"/>
<organism evidence="1 2">
    <name type="scientific">Mucor lusitanicus CBS 277.49</name>
    <dbReference type="NCBI Taxonomy" id="747725"/>
    <lineage>
        <taxon>Eukaryota</taxon>
        <taxon>Fungi</taxon>
        <taxon>Fungi incertae sedis</taxon>
        <taxon>Mucoromycota</taxon>
        <taxon>Mucoromycotina</taxon>
        <taxon>Mucoromycetes</taxon>
        <taxon>Mucorales</taxon>
        <taxon>Mucorineae</taxon>
        <taxon>Mucoraceae</taxon>
        <taxon>Mucor</taxon>
    </lineage>
</organism>
<comment type="caution">
    <text evidence="1">The sequence shown here is derived from an EMBL/GenBank/DDBJ whole genome shotgun (WGS) entry which is preliminary data.</text>
</comment>
<protein>
    <submittedName>
        <fullName evidence="1">Uncharacterized protein</fullName>
    </submittedName>
</protein>
<accession>A0A168GVW7</accession>
<dbReference type="VEuPathDB" id="FungiDB:MUCCIDRAFT_115594"/>
<reference evidence="1 2" key="1">
    <citation type="submission" date="2015-06" db="EMBL/GenBank/DDBJ databases">
        <title>Expansion of signal transduction pathways in fungi by whole-genome duplication.</title>
        <authorList>
            <consortium name="DOE Joint Genome Institute"/>
            <person name="Corrochano L.M."/>
            <person name="Kuo A."/>
            <person name="Marcet-Houben M."/>
            <person name="Polaino S."/>
            <person name="Salamov A."/>
            <person name="Villalobos J.M."/>
            <person name="Alvarez M.I."/>
            <person name="Avalos J."/>
            <person name="Benito E.P."/>
            <person name="Benoit I."/>
            <person name="Burger G."/>
            <person name="Camino L.P."/>
            <person name="Canovas D."/>
            <person name="Cerda-Olmedo E."/>
            <person name="Cheng J.-F."/>
            <person name="Dominguez A."/>
            <person name="Elias M."/>
            <person name="Eslava A.P."/>
            <person name="Glaser F."/>
            <person name="Grimwood J."/>
            <person name="Gutierrez G."/>
            <person name="Heitman J."/>
            <person name="Henrissat B."/>
            <person name="Iturriaga E.A."/>
            <person name="Lang B.F."/>
            <person name="Lavin J.L."/>
            <person name="Lee S."/>
            <person name="Li W."/>
            <person name="Lindquist E."/>
            <person name="Lopez-Garcia S."/>
            <person name="Luque E.M."/>
            <person name="Marcos A.T."/>
            <person name="Martin J."/>
            <person name="Mccluskey K."/>
            <person name="Medina H.R."/>
            <person name="Miralles-Duran A."/>
            <person name="Miyazaki A."/>
            <person name="Munoz-Torres E."/>
            <person name="Oguiza J.A."/>
            <person name="Ohm R."/>
            <person name="Olmedo M."/>
            <person name="Orejas M."/>
            <person name="Ortiz-Castellanos L."/>
            <person name="Pisabarro A.G."/>
            <person name="Rodriguez-Romero J."/>
            <person name="Ruiz-Herrera J."/>
            <person name="Ruiz-Vazquez R."/>
            <person name="Sanz C."/>
            <person name="Schackwitz W."/>
            <person name="Schmutz J."/>
            <person name="Shahriari M."/>
            <person name="Shelest E."/>
            <person name="Silva-Franco F."/>
            <person name="Soanes D."/>
            <person name="Syed K."/>
            <person name="Tagua V.G."/>
            <person name="Talbot N.J."/>
            <person name="Thon M."/>
            <person name="De Vries R.P."/>
            <person name="Wiebenga A."/>
            <person name="Yadav J.S."/>
            <person name="Braun E.L."/>
            <person name="Baker S."/>
            <person name="Garre V."/>
            <person name="Horwitz B."/>
            <person name="Torres-Martinez S."/>
            <person name="Idnurm A."/>
            <person name="Herrera-Estrella A."/>
            <person name="Gabaldon T."/>
            <person name="Grigoriev I.V."/>
        </authorList>
    </citation>
    <scope>NUCLEOTIDE SEQUENCE [LARGE SCALE GENOMIC DNA]</scope>
    <source>
        <strain evidence="1 2">CBS 277.49</strain>
    </source>
</reference>
<dbReference type="EMBL" id="AMYB01000011">
    <property type="protein sequence ID" value="OAC98077.1"/>
    <property type="molecule type" value="Genomic_DNA"/>
</dbReference>
<dbReference type="Proteomes" id="UP000077051">
    <property type="component" value="Unassembled WGS sequence"/>
</dbReference>
<keyword evidence="2" id="KW-1185">Reference proteome</keyword>
<name>A0A168GVW7_MUCCL</name>